<proteinExistence type="predicted"/>
<reference evidence="3" key="1">
    <citation type="submission" date="2021-04" db="EMBL/GenBank/DDBJ databases">
        <title>Dactylosporangium aurantiacum NRRL B-8018 full assembly.</title>
        <authorList>
            <person name="Hartkoorn R.C."/>
            <person name="Beaudoing E."/>
            <person name="Hot D."/>
        </authorList>
    </citation>
    <scope>NUCLEOTIDE SEQUENCE</scope>
    <source>
        <strain evidence="3">NRRL B-8018</strain>
    </source>
</reference>
<protein>
    <submittedName>
        <fullName evidence="3">Right-handed parallel beta-helix repeat-containing protein</fullName>
    </submittedName>
</protein>
<dbReference type="OrthoDB" id="505641at2"/>
<keyword evidence="4" id="KW-1185">Reference proteome</keyword>
<name>A0A9Q9IM92_9ACTN</name>
<evidence type="ECO:0000256" key="1">
    <source>
        <dbReference type="SAM" id="MobiDB-lite"/>
    </source>
</evidence>
<evidence type="ECO:0000313" key="4">
    <source>
        <dbReference type="Proteomes" id="UP001058003"/>
    </source>
</evidence>
<sequence length="451" mass="47956">MSSTEQVQRDRPGRHTAPPTPQRRRTGRVAIGVAVLLVLAAGTFAVVQYVSSDSQSQSSGGTEKATVISTAGTVVDGQQLTTALHIKADNVKVVNSTVRHAGTVAIRVFPGVSGTVVENTEVYCDGKDMVGVGNGGYTATKVKVHGCATGFQHYAGAPARVTDSTVDDQPYQASYAFTESGKKHPTSGAGLVAGPVKAAKPWPGPDNTGVPAGTQLTPYTGQYAITQDNTVIDGKILTDCLDIRAKNVTIKRSKISCKNKGGMIIRVFDDVVPDASLLLEDSEVVGEGQGLGLGFGHYTMRRVNMHHLNEGPRVSDGAVIEDSWIHDLVFTDEKDHQDILQTTGGEHMIVRHNTLEAFNPATNDPFNAGFQLGSETAPKLSDLLVEGNLFSGGNYTVNLRPDTKAEKVVFRNNVFVQNSRYGPASNEDLPGVTWEASNVYLEGGRPVTAAP</sequence>
<feature type="transmembrane region" description="Helical" evidence="2">
    <location>
        <begin position="29"/>
        <end position="50"/>
    </location>
</feature>
<dbReference type="InterPro" id="IPR012334">
    <property type="entry name" value="Pectin_lyas_fold"/>
</dbReference>
<evidence type="ECO:0000313" key="3">
    <source>
        <dbReference type="EMBL" id="UWZ55924.1"/>
    </source>
</evidence>
<evidence type="ECO:0000256" key="2">
    <source>
        <dbReference type="SAM" id="Phobius"/>
    </source>
</evidence>
<dbReference type="EMBL" id="CP073767">
    <property type="protein sequence ID" value="UWZ55924.1"/>
    <property type="molecule type" value="Genomic_DNA"/>
</dbReference>
<accession>A0A9Q9IM92</accession>
<dbReference type="InterPro" id="IPR011050">
    <property type="entry name" value="Pectin_lyase_fold/virulence"/>
</dbReference>
<dbReference type="Gene3D" id="2.160.20.10">
    <property type="entry name" value="Single-stranded right-handed beta-helix, Pectin lyase-like"/>
    <property type="match status" value="1"/>
</dbReference>
<feature type="region of interest" description="Disordered" evidence="1">
    <location>
        <begin position="1"/>
        <end position="26"/>
    </location>
</feature>
<dbReference type="Proteomes" id="UP001058003">
    <property type="component" value="Chromosome"/>
</dbReference>
<dbReference type="RefSeq" id="WP_052387522.1">
    <property type="nucleotide sequence ID" value="NZ_CP073767.1"/>
</dbReference>
<keyword evidence="2" id="KW-1133">Transmembrane helix</keyword>
<keyword evidence="2" id="KW-0472">Membrane</keyword>
<dbReference type="AlphaFoldDB" id="A0A9Q9IM92"/>
<keyword evidence="2" id="KW-0812">Transmembrane</keyword>
<gene>
    <name evidence="3" type="ORF">Daura_06940</name>
</gene>
<dbReference type="SUPFAM" id="SSF51126">
    <property type="entry name" value="Pectin lyase-like"/>
    <property type="match status" value="2"/>
</dbReference>
<organism evidence="3 4">
    <name type="scientific">Dactylosporangium aurantiacum</name>
    <dbReference type="NCBI Taxonomy" id="35754"/>
    <lineage>
        <taxon>Bacteria</taxon>
        <taxon>Bacillati</taxon>
        <taxon>Actinomycetota</taxon>
        <taxon>Actinomycetes</taxon>
        <taxon>Micromonosporales</taxon>
        <taxon>Micromonosporaceae</taxon>
        <taxon>Dactylosporangium</taxon>
    </lineage>
</organism>
<dbReference type="KEGG" id="daur:Daura_06940"/>